<dbReference type="EMBL" id="CM037616">
    <property type="protein sequence ID" value="KAH7993055.1"/>
    <property type="molecule type" value="Genomic_DNA"/>
</dbReference>
<dbReference type="Proteomes" id="UP000827872">
    <property type="component" value="Linkage Group LG03"/>
</dbReference>
<proteinExistence type="predicted"/>
<gene>
    <name evidence="1" type="ORF">K3G42_028903</name>
</gene>
<keyword evidence="2" id="KW-1185">Reference proteome</keyword>
<name>A0ACB8ELF7_9SAUR</name>
<reference evidence="1" key="1">
    <citation type="submission" date="2021-08" db="EMBL/GenBank/DDBJ databases">
        <title>The first chromosome-level gecko genome reveals the dynamic sex chromosomes of Neotropical dwarf geckos (Sphaerodactylidae: Sphaerodactylus).</title>
        <authorList>
            <person name="Pinto B.J."/>
            <person name="Keating S.E."/>
            <person name="Gamble T."/>
        </authorList>
    </citation>
    <scope>NUCLEOTIDE SEQUENCE</scope>
    <source>
        <strain evidence="1">TG3544</strain>
    </source>
</reference>
<sequence length="84" mass="9768">MIRYLRAQEPRFGPSRWSSGRHLLRHSSRTGAEIIATRGQCCRRQREALRYALAKMIAFSIPRSATKEESWGQYAESFQGQSYM</sequence>
<evidence type="ECO:0000313" key="2">
    <source>
        <dbReference type="Proteomes" id="UP000827872"/>
    </source>
</evidence>
<organism evidence="1 2">
    <name type="scientific">Sphaerodactylus townsendi</name>
    <dbReference type="NCBI Taxonomy" id="933632"/>
    <lineage>
        <taxon>Eukaryota</taxon>
        <taxon>Metazoa</taxon>
        <taxon>Chordata</taxon>
        <taxon>Craniata</taxon>
        <taxon>Vertebrata</taxon>
        <taxon>Euteleostomi</taxon>
        <taxon>Lepidosauria</taxon>
        <taxon>Squamata</taxon>
        <taxon>Bifurcata</taxon>
        <taxon>Gekkota</taxon>
        <taxon>Sphaerodactylidae</taxon>
        <taxon>Sphaerodactylus</taxon>
    </lineage>
</organism>
<protein>
    <submittedName>
        <fullName evidence="1">Uncharacterized protein</fullName>
    </submittedName>
</protein>
<comment type="caution">
    <text evidence="1">The sequence shown here is derived from an EMBL/GenBank/DDBJ whole genome shotgun (WGS) entry which is preliminary data.</text>
</comment>
<accession>A0ACB8ELF7</accession>
<evidence type="ECO:0000313" key="1">
    <source>
        <dbReference type="EMBL" id="KAH7993055.1"/>
    </source>
</evidence>